<keyword evidence="7" id="KW-1185">Reference proteome</keyword>
<evidence type="ECO:0000313" key="7">
    <source>
        <dbReference type="Proteomes" id="UP000198305"/>
    </source>
</evidence>
<dbReference type="SUPFAM" id="SSF64288">
    <property type="entry name" value="Chorismate lyase-like"/>
    <property type="match status" value="1"/>
</dbReference>
<keyword evidence="2 5" id="KW-0831">Ubiquinone biosynthesis</keyword>
<dbReference type="Proteomes" id="UP000198305">
    <property type="component" value="Unassembled WGS sequence"/>
</dbReference>
<dbReference type="PANTHER" id="PTHR38683:SF1">
    <property type="entry name" value="CHORISMATE PYRUVATE-LYASE"/>
    <property type="match status" value="1"/>
</dbReference>
<dbReference type="Gene3D" id="3.40.1410.10">
    <property type="entry name" value="Chorismate lyase-like"/>
    <property type="match status" value="1"/>
</dbReference>
<evidence type="ECO:0000256" key="3">
    <source>
        <dbReference type="ARBA" id="ARBA00023239"/>
    </source>
</evidence>
<comment type="subcellular location">
    <subcellularLocation>
        <location evidence="5">Cytoplasm</location>
    </subcellularLocation>
</comment>
<comment type="pathway">
    <text evidence="5">Cofactor biosynthesis; ubiquinone biosynthesis.</text>
</comment>
<feature type="binding site" evidence="5">
    <location>
        <position position="76"/>
    </location>
    <ligand>
        <name>substrate</name>
    </ligand>
</feature>
<dbReference type="RefSeq" id="WP_245835066.1">
    <property type="nucleotide sequence ID" value="NZ_FZOA01000004.1"/>
</dbReference>
<dbReference type="EMBL" id="FZOA01000004">
    <property type="protein sequence ID" value="SNR81880.1"/>
    <property type="molecule type" value="Genomic_DNA"/>
</dbReference>
<accession>A0A238ZF16</accession>
<reference evidence="7" key="1">
    <citation type="submission" date="2017-06" db="EMBL/GenBank/DDBJ databases">
        <authorList>
            <person name="Varghese N."/>
            <person name="Submissions S."/>
        </authorList>
    </citation>
    <scope>NUCLEOTIDE SEQUENCE [LARGE SCALE GENOMIC DNA]</scope>
    <source>
        <strain evidence="7">Ca-68</strain>
    </source>
</reference>
<comment type="catalytic activity">
    <reaction evidence="5">
        <text>chorismate = 4-hydroxybenzoate + pyruvate</text>
        <dbReference type="Rhea" id="RHEA:16505"/>
        <dbReference type="ChEBI" id="CHEBI:15361"/>
        <dbReference type="ChEBI" id="CHEBI:17879"/>
        <dbReference type="ChEBI" id="CHEBI:29748"/>
        <dbReference type="EC" id="4.1.3.40"/>
    </reaction>
</comment>
<organism evidence="6 7">
    <name type="scientific">Methylobacillus rhizosphaerae</name>
    <dbReference type="NCBI Taxonomy" id="551994"/>
    <lineage>
        <taxon>Bacteria</taxon>
        <taxon>Pseudomonadati</taxon>
        <taxon>Pseudomonadota</taxon>
        <taxon>Betaproteobacteria</taxon>
        <taxon>Nitrosomonadales</taxon>
        <taxon>Methylophilaceae</taxon>
        <taxon>Methylobacillus</taxon>
    </lineage>
</organism>
<keyword evidence="4 5" id="KW-0670">Pyruvate</keyword>
<dbReference type="GO" id="GO:0006744">
    <property type="term" value="P:ubiquinone biosynthetic process"/>
    <property type="evidence" value="ECO:0007669"/>
    <property type="project" value="UniProtKB-UniRule"/>
</dbReference>
<dbReference type="HAMAP" id="MF_01632">
    <property type="entry name" value="UbiC"/>
    <property type="match status" value="1"/>
</dbReference>
<evidence type="ECO:0000256" key="5">
    <source>
        <dbReference type="HAMAP-Rule" id="MF_01632"/>
    </source>
</evidence>
<dbReference type="AlphaFoldDB" id="A0A238ZF16"/>
<evidence type="ECO:0000256" key="2">
    <source>
        <dbReference type="ARBA" id="ARBA00022688"/>
    </source>
</evidence>
<name>A0A238ZF16_9PROT</name>
<gene>
    <name evidence="5" type="primary">ubiC</name>
    <name evidence="6" type="ORF">SAMN05192560_1273</name>
</gene>
<sequence length="187" mass="21636">MKFSAHFPQVRDRWLQRPVGSAQYRPWLMERGSLTRRLQRHSHAFAVQPLQQARRKAPHSEAVLLKLLPRQYVLLRDVMLRCDGEVAVFAHSVLPRQAMRGAWRGLGQIGSRSLGGTLFADPRMCRDALQYKKLGPQHFLYRRAARYQPGMTGPIWARRSVFRLGRNAVLVTELFLPEILALTEKNR</sequence>
<feature type="binding site" evidence="5">
    <location>
        <position position="173"/>
    </location>
    <ligand>
        <name>substrate</name>
    </ligand>
</feature>
<dbReference type="EC" id="4.1.3.40" evidence="5"/>
<comment type="caution">
    <text evidence="5">Lacks conserved residue(s) required for the propagation of feature annotation.</text>
</comment>
<evidence type="ECO:0000256" key="4">
    <source>
        <dbReference type="ARBA" id="ARBA00023317"/>
    </source>
</evidence>
<keyword evidence="3 5" id="KW-0456">Lyase</keyword>
<dbReference type="GO" id="GO:0042866">
    <property type="term" value="P:pyruvate biosynthetic process"/>
    <property type="evidence" value="ECO:0007669"/>
    <property type="project" value="UniProtKB-UniRule"/>
</dbReference>
<dbReference type="GO" id="GO:0005829">
    <property type="term" value="C:cytosol"/>
    <property type="evidence" value="ECO:0007669"/>
    <property type="project" value="TreeGrafter"/>
</dbReference>
<proteinExistence type="inferred from homology"/>
<keyword evidence="1 5" id="KW-0963">Cytoplasm</keyword>
<comment type="function">
    <text evidence="5">Removes the pyruvyl group from chorismate, with concomitant aromatization of the ring, to provide 4-hydroxybenzoate (4HB) for the ubiquinone pathway.</text>
</comment>
<feature type="binding site" evidence="5">
    <location>
        <position position="114"/>
    </location>
    <ligand>
        <name>substrate</name>
    </ligand>
</feature>
<dbReference type="InterPro" id="IPR028978">
    <property type="entry name" value="Chorismate_lyase_/UTRA_dom_sf"/>
</dbReference>
<dbReference type="PANTHER" id="PTHR38683">
    <property type="entry name" value="CHORISMATE PYRUVATE-LYASE"/>
    <property type="match status" value="1"/>
</dbReference>
<evidence type="ECO:0000256" key="1">
    <source>
        <dbReference type="ARBA" id="ARBA00022490"/>
    </source>
</evidence>
<comment type="similarity">
    <text evidence="5">Belongs to the UbiC family.</text>
</comment>
<dbReference type="GO" id="GO:0008813">
    <property type="term" value="F:chorismate lyase activity"/>
    <property type="evidence" value="ECO:0007669"/>
    <property type="project" value="UniProtKB-UniRule"/>
</dbReference>
<dbReference type="UniPathway" id="UPA00232"/>
<dbReference type="InterPro" id="IPR007440">
    <property type="entry name" value="Chorismate--pyruvate_lyase"/>
</dbReference>
<evidence type="ECO:0000313" key="6">
    <source>
        <dbReference type="EMBL" id="SNR81880.1"/>
    </source>
</evidence>
<dbReference type="Pfam" id="PF04345">
    <property type="entry name" value="Chor_lyase"/>
    <property type="match status" value="1"/>
</dbReference>
<protein>
    <recommendedName>
        <fullName evidence="5">Probable chorismate pyruvate-lyase</fullName>
        <shortName evidence="5">CL</shortName>
        <shortName evidence="5">CPL</shortName>
        <ecNumber evidence="5">4.1.3.40</ecNumber>
    </recommendedName>
</protein>